<reference evidence="5" key="2">
    <citation type="submission" date="2025-09" db="UniProtKB">
        <authorList>
            <consortium name="Ensembl"/>
        </authorList>
    </citation>
    <scope>IDENTIFICATION</scope>
</reference>
<dbReference type="Gene3D" id="3.30.70.330">
    <property type="match status" value="1"/>
</dbReference>
<dbReference type="PROSITE" id="PS50102">
    <property type="entry name" value="RRM"/>
    <property type="match status" value="1"/>
</dbReference>
<sequence>MATSYNWSSDEDNGQPKVQGSLLVNDLHSDVTEQVLHTIFQPFGPIRSVKVCRSRRTDRSRDNGFGTFEQHHDAENALVALNYLELMGKPVCDILPYIGSRGCGFESRTGRDCRWGGVNVQRSLPPSIPGALEQGTPQKPQNSIL</sequence>
<dbReference type="InterPro" id="IPR000504">
    <property type="entry name" value="RRM_dom"/>
</dbReference>
<feature type="compositionally biased region" description="Polar residues" evidence="3">
    <location>
        <begin position="135"/>
        <end position="145"/>
    </location>
</feature>
<dbReference type="GO" id="GO:0003723">
    <property type="term" value="F:RNA binding"/>
    <property type="evidence" value="ECO:0007669"/>
    <property type="project" value="UniProtKB-UniRule"/>
</dbReference>
<dbReference type="Proteomes" id="UP000472262">
    <property type="component" value="Unassembled WGS sequence"/>
</dbReference>
<evidence type="ECO:0000313" key="5">
    <source>
        <dbReference type="Ensembl" id="ENSSGRP00000050532.1"/>
    </source>
</evidence>
<dbReference type="InterPro" id="IPR035979">
    <property type="entry name" value="RBD_domain_sf"/>
</dbReference>
<evidence type="ECO:0000259" key="4">
    <source>
        <dbReference type="PROSITE" id="PS50102"/>
    </source>
</evidence>
<accession>A0A672NLP0</accession>
<feature type="domain" description="RRM" evidence="4">
    <location>
        <begin position="20"/>
        <end position="91"/>
    </location>
</feature>
<evidence type="ECO:0000256" key="1">
    <source>
        <dbReference type="ARBA" id="ARBA00022884"/>
    </source>
</evidence>
<evidence type="ECO:0000256" key="2">
    <source>
        <dbReference type="PROSITE-ProRule" id="PRU00176"/>
    </source>
</evidence>
<evidence type="ECO:0000256" key="3">
    <source>
        <dbReference type="SAM" id="MobiDB-lite"/>
    </source>
</evidence>
<dbReference type="SUPFAM" id="SSF54928">
    <property type="entry name" value="RNA-binding domain, RBD"/>
    <property type="match status" value="1"/>
</dbReference>
<dbReference type="Pfam" id="PF00076">
    <property type="entry name" value="RRM_1"/>
    <property type="match status" value="1"/>
</dbReference>
<evidence type="ECO:0000313" key="6">
    <source>
        <dbReference type="Proteomes" id="UP000472262"/>
    </source>
</evidence>
<dbReference type="PANTHER" id="PTHR48034">
    <property type="entry name" value="TRANSFORMER-2 SEX-DETERMINING PROTEIN-RELATED"/>
    <property type="match status" value="1"/>
</dbReference>
<organism evidence="5 6">
    <name type="scientific">Sinocyclocheilus grahami</name>
    <name type="common">Dianchi golden-line fish</name>
    <name type="synonym">Barbus grahami</name>
    <dbReference type="NCBI Taxonomy" id="75366"/>
    <lineage>
        <taxon>Eukaryota</taxon>
        <taxon>Metazoa</taxon>
        <taxon>Chordata</taxon>
        <taxon>Craniata</taxon>
        <taxon>Vertebrata</taxon>
        <taxon>Euteleostomi</taxon>
        <taxon>Actinopterygii</taxon>
        <taxon>Neopterygii</taxon>
        <taxon>Teleostei</taxon>
        <taxon>Ostariophysi</taxon>
        <taxon>Cypriniformes</taxon>
        <taxon>Cyprinidae</taxon>
        <taxon>Cyprininae</taxon>
        <taxon>Sinocyclocheilus</taxon>
    </lineage>
</organism>
<dbReference type="Ensembl" id="ENSSGRT00000053976.1">
    <property type="protein sequence ID" value="ENSSGRP00000050532.1"/>
    <property type="gene ID" value="ENSSGRG00000026757.1"/>
</dbReference>
<dbReference type="AlphaFoldDB" id="A0A672NLP0"/>
<dbReference type="InterPro" id="IPR012677">
    <property type="entry name" value="Nucleotide-bd_a/b_plait_sf"/>
</dbReference>
<protein>
    <recommendedName>
        <fullName evidence="4">RRM domain-containing protein</fullName>
    </recommendedName>
</protein>
<dbReference type="SMART" id="SM00360">
    <property type="entry name" value="RRM"/>
    <property type="match status" value="1"/>
</dbReference>
<feature type="region of interest" description="Disordered" evidence="3">
    <location>
        <begin position="126"/>
        <end position="145"/>
    </location>
</feature>
<dbReference type="InterPro" id="IPR050441">
    <property type="entry name" value="RBM"/>
</dbReference>
<proteinExistence type="predicted"/>
<reference evidence="5" key="1">
    <citation type="submission" date="2025-08" db="UniProtKB">
        <authorList>
            <consortium name="Ensembl"/>
        </authorList>
    </citation>
    <scope>IDENTIFICATION</scope>
</reference>
<keyword evidence="6" id="KW-1185">Reference proteome</keyword>
<name>A0A672NLP0_SINGR</name>
<keyword evidence="1 2" id="KW-0694">RNA-binding</keyword>
<dbReference type="InParanoid" id="A0A672NLP0"/>